<sequence length="173" mass="19195">MSTHIPPKILVIPFDRAARYPELDRLGHRDVLDRWRATDRSTHSPRLVAVLGREGDDWIGAALVTARPHTAYLKIVDVVGDVPVVVDGVVDYARNTGAVQVKWEGWNVESDPFAVGFTPLRAPTAERFEPERAFVRWIADVEVPEPRYYRQTTHFTCGAVAALIAQSHAGSAG</sequence>
<evidence type="ECO:0008006" key="3">
    <source>
        <dbReference type="Google" id="ProtNLM"/>
    </source>
</evidence>
<dbReference type="EMBL" id="JAUTXY010000014">
    <property type="protein sequence ID" value="MEE2060741.1"/>
    <property type="molecule type" value="Genomic_DNA"/>
</dbReference>
<dbReference type="Proteomes" id="UP001336020">
    <property type="component" value="Unassembled WGS sequence"/>
</dbReference>
<comment type="caution">
    <text evidence="1">The sequence shown here is derived from an EMBL/GenBank/DDBJ whole genome shotgun (WGS) entry which is preliminary data.</text>
</comment>
<gene>
    <name evidence="1" type="ORF">Q7514_24790</name>
</gene>
<dbReference type="RefSeq" id="WP_330135921.1">
    <property type="nucleotide sequence ID" value="NZ_JAUTXY010000014.1"/>
</dbReference>
<proteinExistence type="predicted"/>
<keyword evidence="2" id="KW-1185">Reference proteome</keyword>
<evidence type="ECO:0000313" key="1">
    <source>
        <dbReference type="EMBL" id="MEE2060741.1"/>
    </source>
</evidence>
<evidence type="ECO:0000313" key="2">
    <source>
        <dbReference type="Proteomes" id="UP001336020"/>
    </source>
</evidence>
<protein>
    <recommendedName>
        <fullName evidence="3">ASCH domain-containing protein</fullName>
    </recommendedName>
</protein>
<accession>A0ABU7LGQ2</accession>
<organism evidence="1 2">
    <name type="scientific">Rhodococcus artemisiae</name>
    <dbReference type="NCBI Taxonomy" id="714159"/>
    <lineage>
        <taxon>Bacteria</taxon>
        <taxon>Bacillati</taxon>
        <taxon>Actinomycetota</taxon>
        <taxon>Actinomycetes</taxon>
        <taxon>Mycobacteriales</taxon>
        <taxon>Nocardiaceae</taxon>
        <taxon>Rhodococcus</taxon>
    </lineage>
</organism>
<name>A0ABU7LGQ2_9NOCA</name>
<reference evidence="1 2" key="1">
    <citation type="submission" date="2023-07" db="EMBL/GenBank/DDBJ databases">
        <authorList>
            <person name="Girao M."/>
            <person name="Carvalho M.F."/>
        </authorList>
    </citation>
    <scope>NUCLEOTIDE SEQUENCE [LARGE SCALE GENOMIC DNA]</scope>
    <source>
        <strain evidence="1 2">YIM65754</strain>
    </source>
</reference>